<keyword evidence="5" id="KW-0548">Nucleotidyltransferase</keyword>
<dbReference type="GO" id="GO:0046872">
    <property type="term" value="F:metal ion binding"/>
    <property type="evidence" value="ECO:0007669"/>
    <property type="project" value="UniProtKB-KW"/>
</dbReference>
<keyword evidence="10" id="KW-0255">Endonuclease</keyword>
<keyword evidence="4" id="KW-0808">Transferase</keyword>
<keyword evidence="11" id="KW-0378">Hydrolase</keyword>
<evidence type="ECO:0000256" key="6">
    <source>
        <dbReference type="ARBA" id="ARBA00022705"/>
    </source>
</evidence>
<dbReference type="PROSITE" id="PS52020">
    <property type="entry name" value="CRESS_DNA_REP"/>
    <property type="match status" value="1"/>
</dbReference>
<evidence type="ECO:0000256" key="5">
    <source>
        <dbReference type="ARBA" id="ARBA00022695"/>
    </source>
</evidence>
<dbReference type="GO" id="GO:0016779">
    <property type="term" value="F:nucleotidyltransferase activity"/>
    <property type="evidence" value="ECO:0007669"/>
    <property type="project" value="UniProtKB-KW"/>
</dbReference>
<evidence type="ECO:0000256" key="1">
    <source>
        <dbReference type="ARBA" id="ARBA00004147"/>
    </source>
</evidence>
<evidence type="ECO:0000256" key="11">
    <source>
        <dbReference type="ARBA" id="ARBA00022801"/>
    </source>
</evidence>
<evidence type="ECO:0000256" key="8">
    <source>
        <dbReference type="ARBA" id="ARBA00022723"/>
    </source>
</evidence>
<dbReference type="GO" id="GO:0000166">
    <property type="term" value="F:nucleotide binding"/>
    <property type="evidence" value="ECO:0007669"/>
    <property type="project" value="UniProtKB-KW"/>
</dbReference>
<evidence type="ECO:0000256" key="10">
    <source>
        <dbReference type="ARBA" id="ARBA00022759"/>
    </source>
</evidence>
<dbReference type="GO" id="GO:0006260">
    <property type="term" value="P:DNA replication"/>
    <property type="evidence" value="ECO:0007669"/>
    <property type="project" value="UniProtKB-KW"/>
</dbReference>
<dbReference type="SUPFAM" id="SSF55464">
    <property type="entry name" value="Origin of replication-binding domain, RBD-like"/>
    <property type="match status" value="1"/>
</dbReference>
<keyword evidence="7" id="KW-0540">Nuclease</keyword>
<evidence type="ECO:0000256" key="4">
    <source>
        <dbReference type="ARBA" id="ARBA00022679"/>
    </source>
</evidence>
<keyword evidence="8" id="KW-0479">Metal-binding</keyword>
<dbReference type="EMBL" id="MH616705">
    <property type="protein sequence ID" value="AXH73298.1"/>
    <property type="molecule type" value="Genomic_DNA"/>
</dbReference>
<sequence>MPSFYNGKRFFLTYPRCELLPNELALFLARQAPVASYLIAREQHEDGAHHLHACVEFKQTVRADVRWLDFEGHHPNKQDPRKWEACKQYCRKDGEYIEGPEEAVLRAAIDGLPPSEVVKAFTECDKWLDYCVSKRISYNYAIWYWTTSRDDSFTITQDTVVTGQMCESLASFAFDGDRHRVLILKGDSGCGKTTWAKKNAPLPALFVSHIDTLKRFNKNIHKSIIFDDVDFNHYPRTAQIHLVDYDNPRAIHVRYGTVEIPAQIPRIFTCNADPVTLTDAAIKRRCTLVNIK</sequence>
<dbReference type="Proteomes" id="UP000271055">
    <property type="component" value="Segment"/>
</dbReference>
<dbReference type="GO" id="GO:0003677">
    <property type="term" value="F:DNA binding"/>
    <property type="evidence" value="ECO:0007669"/>
    <property type="project" value="UniProtKB-KW"/>
</dbReference>
<keyword evidence="12" id="KW-0190">Covalent protein-DNA linkage</keyword>
<accession>A0A345MPJ8</accession>
<keyword evidence="9" id="KW-0547">Nucleotide-binding</keyword>
<name>A0A345MPJ8_9VIRU</name>
<evidence type="ECO:0000313" key="15">
    <source>
        <dbReference type="EMBL" id="AXH73298.1"/>
    </source>
</evidence>
<dbReference type="Pfam" id="PF00799">
    <property type="entry name" value="Gemini_AL1"/>
    <property type="match status" value="1"/>
</dbReference>
<comment type="subcellular location">
    <subcellularLocation>
        <location evidence="1">Host nucleus</location>
    </subcellularLocation>
</comment>
<evidence type="ECO:0000313" key="16">
    <source>
        <dbReference type="Proteomes" id="UP000271055"/>
    </source>
</evidence>
<reference evidence="15 16" key="1">
    <citation type="submission" date="2018-07" db="EMBL/GenBank/DDBJ databases">
        <title>Uncovering a Universe of Circular DNA Viruses in Animal Metagenomes.</title>
        <authorList>
            <person name="Tisza M."/>
            <person name="Buck C."/>
            <person name="Pastrana D."/>
            <person name="Welch N."/>
            <person name="Peretti A."/>
        </authorList>
    </citation>
    <scope>NUCLEOTIDE SEQUENCE [LARGE SCALE GENOMIC DNA]</scope>
    <source>
        <strain evidence="15">Ctce103</strain>
    </source>
</reference>
<evidence type="ECO:0000256" key="3">
    <source>
        <dbReference type="ARBA" id="ARBA00022562"/>
    </source>
</evidence>
<evidence type="ECO:0000256" key="2">
    <source>
        <dbReference type="ARBA" id="ARBA00014531"/>
    </source>
</evidence>
<evidence type="ECO:0000256" key="9">
    <source>
        <dbReference type="ARBA" id="ARBA00022741"/>
    </source>
</evidence>
<keyword evidence="13" id="KW-0238">DNA-binding</keyword>
<dbReference type="InterPro" id="IPR049912">
    <property type="entry name" value="CRESS_DNA_REP"/>
</dbReference>
<protein>
    <recommendedName>
        <fullName evidence="2">Replication-associated protein</fullName>
    </recommendedName>
</protein>
<dbReference type="SUPFAM" id="SSF52540">
    <property type="entry name" value="P-loop containing nucleoside triphosphate hydrolases"/>
    <property type="match status" value="1"/>
</dbReference>
<evidence type="ECO:0000256" key="13">
    <source>
        <dbReference type="ARBA" id="ARBA00023125"/>
    </source>
</evidence>
<evidence type="ECO:0000259" key="14">
    <source>
        <dbReference type="PROSITE" id="PS52020"/>
    </source>
</evidence>
<keyword evidence="6" id="KW-0235">DNA replication</keyword>
<evidence type="ECO:0000256" key="12">
    <source>
        <dbReference type="ARBA" id="ARBA00023124"/>
    </source>
</evidence>
<dbReference type="GO" id="GO:0042025">
    <property type="term" value="C:host cell nucleus"/>
    <property type="evidence" value="ECO:0007669"/>
    <property type="project" value="UniProtKB-SubCell"/>
</dbReference>
<keyword evidence="3" id="KW-1048">Host nucleus</keyword>
<dbReference type="InterPro" id="IPR027417">
    <property type="entry name" value="P-loop_NTPase"/>
</dbReference>
<feature type="domain" description="CRESS-DNA virus Rep endonuclease" evidence="14">
    <location>
        <begin position="4"/>
        <end position="102"/>
    </location>
</feature>
<keyword evidence="16" id="KW-1185">Reference proteome</keyword>
<evidence type="ECO:0000256" key="7">
    <source>
        <dbReference type="ARBA" id="ARBA00022722"/>
    </source>
</evidence>
<dbReference type="GO" id="GO:0004519">
    <property type="term" value="F:endonuclease activity"/>
    <property type="evidence" value="ECO:0007669"/>
    <property type="project" value="UniProtKB-KW"/>
</dbReference>
<proteinExistence type="predicted"/>
<dbReference type="Gene3D" id="3.40.1310.20">
    <property type="match status" value="1"/>
</dbReference>
<dbReference type="GO" id="GO:0016787">
    <property type="term" value="F:hydrolase activity"/>
    <property type="evidence" value="ECO:0007669"/>
    <property type="project" value="UniProtKB-KW"/>
</dbReference>
<organism evidence="15 16">
    <name type="scientific">Cressdnaviricota sp</name>
    <dbReference type="NCBI Taxonomy" id="2748378"/>
    <lineage>
        <taxon>Viruses</taxon>
        <taxon>Monodnaviria</taxon>
        <taxon>Shotokuvirae</taxon>
        <taxon>Cressdnaviricota</taxon>
    </lineage>
</organism>